<dbReference type="AlphaFoldDB" id="A0A9P5P5R2"/>
<name>A0A9P5P5R2_9AGAR</name>
<reference evidence="1" key="1">
    <citation type="submission" date="2020-11" db="EMBL/GenBank/DDBJ databases">
        <authorList>
            <consortium name="DOE Joint Genome Institute"/>
            <person name="Ahrendt S."/>
            <person name="Riley R."/>
            <person name="Andreopoulos W."/>
            <person name="Labutti K."/>
            <person name="Pangilinan J."/>
            <person name="Ruiz-Duenas F.J."/>
            <person name="Barrasa J.M."/>
            <person name="Sanchez-Garcia M."/>
            <person name="Camarero S."/>
            <person name="Miyauchi S."/>
            <person name="Serrano A."/>
            <person name="Linde D."/>
            <person name="Babiker R."/>
            <person name="Drula E."/>
            <person name="Ayuso-Fernandez I."/>
            <person name="Pacheco R."/>
            <person name="Padilla G."/>
            <person name="Ferreira P."/>
            <person name="Barriuso J."/>
            <person name="Kellner H."/>
            <person name="Castanera R."/>
            <person name="Alfaro M."/>
            <person name="Ramirez L."/>
            <person name="Pisabarro A.G."/>
            <person name="Kuo A."/>
            <person name="Tritt A."/>
            <person name="Lipzen A."/>
            <person name="He G."/>
            <person name="Yan M."/>
            <person name="Ng V."/>
            <person name="Cullen D."/>
            <person name="Martin F."/>
            <person name="Rosso M.-N."/>
            <person name="Henrissat B."/>
            <person name="Hibbett D."/>
            <person name="Martinez A.T."/>
            <person name="Grigoriev I.V."/>
        </authorList>
    </citation>
    <scope>NUCLEOTIDE SEQUENCE</scope>
    <source>
        <strain evidence="1">AH 40177</strain>
    </source>
</reference>
<gene>
    <name evidence="1" type="ORF">BDP27DRAFT_1374049</name>
</gene>
<evidence type="ECO:0000313" key="1">
    <source>
        <dbReference type="EMBL" id="KAF9045629.1"/>
    </source>
</evidence>
<dbReference type="OrthoDB" id="3232644at2759"/>
<sequence>MTLANSTIKTTSVYPGTIIARMSALSQICMQPEEPYPLFNHFTQISLDNVTSLILDNTLPDDPDDPYLSQLNSACRSLPCVAYVTIHLISVEGHNRYLTLFPPTTDNRPGTLQLPPSVHTLGFWFRHPKATTQAWREFCRTLSLIHGEGIKVIHFRTETAEDLRSRYTAQKAMNETLQAKGWRLEVGDIYV</sequence>
<protein>
    <submittedName>
        <fullName evidence="1">Uncharacterized protein</fullName>
    </submittedName>
</protein>
<proteinExistence type="predicted"/>
<keyword evidence="2" id="KW-1185">Reference proteome</keyword>
<organism evidence="1 2">
    <name type="scientific">Rhodocollybia butyracea</name>
    <dbReference type="NCBI Taxonomy" id="206335"/>
    <lineage>
        <taxon>Eukaryota</taxon>
        <taxon>Fungi</taxon>
        <taxon>Dikarya</taxon>
        <taxon>Basidiomycota</taxon>
        <taxon>Agaricomycotina</taxon>
        <taxon>Agaricomycetes</taxon>
        <taxon>Agaricomycetidae</taxon>
        <taxon>Agaricales</taxon>
        <taxon>Marasmiineae</taxon>
        <taxon>Omphalotaceae</taxon>
        <taxon>Rhodocollybia</taxon>
    </lineage>
</organism>
<dbReference type="EMBL" id="JADNRY010000515">
    <property type="protein sequence ID" value="KAF9045629.1"/>
    <property type="molecule type" value="Genomic_DNA"/>
</dbReference>
<dbReference type="Proteomes" id="UP000772434">
    <property type="component" value="Unassembled WGS sequence"/>
</dbReference>
<accession>A0A9P5P5R2</accession>
<comment type="caution">
    <text evidence="1">The sequence shown here is derived from an EMBL/GenBank/DDBJ whole genome shotgun (WGS) entry which is preliminary data.</text>
</comment>
<evidence type="ECO:0000313" key="2">
    <source>
        <dbReference type="Proteomes" id="UP000772434"/>
    </source>
</evidence>